<keyword evidence="1" id="KW-0175">Coiled coil</keyword>
<feature type="compositionally biased region" description="Basic and acidic residues" evidence="2">
    <location>
        <begin position="144"/>
        <end position="157"/>
    </location>
</feature>
<feature type="coiled-coil region" evidence="1">
    <location>
        <begin position="200"/>
        <end position="243"/>
    </location>
</feature>
<organism evidence="3">
    <name type="scientific">Cladocopium goreaui</name>
    <dbReference type="NCBI Taxonomy" id="2562237"/>
    <lineage>
        <taxon>Eukaryota</taxon>
        <taxon>Sar</taxon>
        <taxon>Alveolata</taxon>
        <taxon>Dinophyceae</taxon>
        <taxon>Suessiales</taxon>
        <taxon>Symbiodiniaceae</taxon>
        <taxon>Cladocopium</taxon>
    </lineage>
</organism>
<evidence type="ECO:0000313" key="3">
    <source>
        <dbReference type="EMBL" id="CAI4020355.1"/>
    </source>
</evidence>
<sequence length="581" mass="63589">MQSILKRIWEWFKEQNLFSSSFWVLGHLDPSNFIPREAFDEFATGLGLKPLEKRRLEKAVNGAIERYGGGAPKDKDPAKEASIARADSTQAPQEAVAATAEKKDEPADNVPSKDAPETAKEAPSEAPKEEAPKEAVVEEQTVEESARPPQEAEKPDPAAELLAAQAAGDATALAAAIPKADAAGVDADVLAAAKKTLFKLQKEKRDKSKLERAKSQAASELAAAAQGDNAEELRKAIQKAQDAGLLVEETTLARLDVLEQQEKKECIKLAFEDLECAISQDDVESANLALEDASSMGASPEELKEAEEKIAALRMKLDPEGEARRRRVEARKSQGTEKKWNYSGKSDNRIINDRFREHEAELERQRMLAFRARGRFRAEDEGEEGAEKGVRKLRAEVSKELGAVPLPKLNEGQASGFAWGRVPKEETEAPRRISLQVHSEAGAGVDLHPSWWGMVVDGIDPQPGQPGLRLRDTLVEVNGTSLMELSDQDCEQRFLDLFGDGCNVKVEPFVQVSGILAPPAAVDKTSMQSDLERFAADYGIELRMEDAGGNNVRVHMEGSQSAVKSSKPELQNLMQFYCQAS</sequence>
<feature type="compositionally biased region" description="Basic and acidic residues" evidence="2">
    <location>
        <begin position="114"/>
        <end position="136"/>
    </location>
</feature>
<dbReference type="OrthoDB" id="10464253at2759"/>
<feature type="region of interest" description="Disordered" evidence="2">
    <location>
        <begin position="65"/>
        <end position="159"/>
    </location>
</feature>
<evidence type="ECO:0000256" key="1">
    <source>
        <dbReference type="SAM" id="Coils"/>
    </source>
</evidence>
<name>A0A9P1GSS6_9DINO</name>
<dbReference type="EMBL" id="CAMXCT010006805">
    <property type="protein sequence ID" value="CAI4020355.1"/>
    <property type="molecule type" value="Genomic_DNA"/>
</dbReference>
<comment type="caution">
    <text evidence="3">The sequence shown here is derived from an EMBL/GenBank/DDBJ whole genome shotgun (WGS) entry which is preliminary data.</text>
</comment>
<dbReference type="Proteomes" id="UP001152797">
    <property type="component" value="Unassembled WGS sequence"/>
</dbReference>
<gene>
    <name evidence="3" type="ORF">C1SCF055_LOCUS44775</name>
</gene>
<feature type="compositionally biased region" description="Basic and acidic residues" evidence="2">
    <location>
        <begin position="330"/>
        <end position="343"/>
    </location>
</feature>
<dbReference type="AlphaFoldDB" id="A0A9P1GSS6"/>
<dbReference type="EMBL" id="CAMXCT030006805">
    <property type="protein sequence ID" value="CAL4807667.1"/>
    <property type="molecule type" value="Genomic_DNA"/>
</dbReference>
<protein>
    <recommendedName>
        <fullName evidence="6">PDZ domain-containing protein</fullName>
    </recommendedName>
</protein>
<reference evidence="4 5" key="2">
    <citation type="submission" date="2024-05" db="EMBL/GenBank/DDBJ databases">
        <authorList>
            <person name="Chen Y."/>
            <person name="Shah S."/>
            <person name="Dougan E. K."/>
            <person name="Thang M."/>
            <person name="Chan C."/>
        </authorList>
    </citation>
    <scope>NUCLEOTIDE SEQUENCE [LARGE SCALE GENOMIC DNA]</scope>
</reference>
<accession>A0A9P1GSS6</accession>
<feature type="region of interest" description="Disordered" evidence="2">
    <location>
        <begin position="322"/>
        <end position="343"/>
    </location>
</feature>
<reference evidence="3" key="1">
    <citation type="submission" date="2022-10" db="EMBL/GenBank/DDBJ databases">
        <authorList>
            <person name="Chen Y."/>
            <person name="Dougan E. K."/>
            <person name="Chan C."/>
            <person name="Rhodes N."/>
            <person name="Thang M."/>
        </authorList>
    </citation>
    <scope>NUCLEOTIDE SEQUENCE</scope>
</reference>
<evidence type="ECO:0000313" key="5">
    <source>
        <dbReference type="Proteomes" id="UP001152797"/>
    </source>
</evidence>
<keyword evidence="5" id="KW-1185">Reference proteome</keyword>
<evidence type="ECO:0008006" key="6">
    <source>
        <dbReference type="Google" id="ProtNLM"/>
    </source>
</evidence>
<evidence type="ECO:0000256" key="2">
    <source>
        <dbReference type="SAM" id="MobiDB-lite"/>
    </source>
</evidence>
<dbReference type="EMBL" id="CAMXCT020006805">
    <property type="protein sequence ID" value="CAL1173730.1"/>
    <property type="molecule type" value="Genomic_DNA"/>
</dbReference>
<proteinExistence type="predicted"/>
<evidence type="ECO:0000313" key="4">
    <source>
        <dbReference type="EMBL" id="CAL4807667.1"/>
    </source>
</evidence>